<dbReference type="AlphaFoldDB" id="A0AAV6SN02"/>
<gene>
    <name evidence="2" type="ORF">JOB18_008626</name>
</gene>
<comment type="caution">
    <text evidence="2">The sequence shown here is derived from an EMBL/GenBank/DDBJ whole genome shotgun (WGS) entry which is preliminary data.</text>
</comment>
<evidence type="ECO:0000313" key="3">
    <source>
        <dbReference type="Proteomes" id="UP000693946"/>
    </source>
</evidence>
<evidence type="ECO:0000256" key="1">
    <source>
        <dbReference type="SAM" id="SignalP"/>
    </source>
</evidence>
<accession>A0AAV6SN02</accession>
<name>A0AAV6SN02_SOLSE</name>
<keyword evidence="1" id="KW-0732">Signal</keyword>
<reference evidence="2 3" key="1">
    <citation type="journal article" date="2021" name="Sci. Rep.">
        <title>Chromosome anchoring in Senegalese sole (Solea senegalensis) reveals sex-associated markers and genome rearrangements in flatfish.</title>
        <authorList>
            <person name="Guerrero-Cozar I."/>
            <person name="Gomez-Garrido J."/>
            <person name="Berbel C."/>
            <person name="Martinez-Blanch J.F."/>
            <person name="Alioto T."/>
            <person name="Claros M.G."/>
            <person name="Gagnaire P.A."/>
            <person name="Manchado M."/>
        </authorList>
    </citation>
    <scope>NUCLEOTIDE SEQUENCE [LARGE SCALE GENOMIC DNA]</scope>
    <source>
        <strain evidence="2">Sse05_10M</strain>
    </source>
</reference>
<feature type="chain" id="PRO_5043944408" description="Secreted protein" evidence="1">
    <location>
        <begin position="23"/>
        <end position="100"/>
    </location>
</feature>
<evidence type="ECO:0000313" key="2">
    <source>
        <dbReference type="EMBL" id="KAG7519430.1"/>
    </source>
</evidence>
<feature type="signal peptide" evidence="1">
    <location>
        <begin position="1"/>
        <end position="22"/>
    </location>
</feature>
<organism evidence="2 3">
    <name type="scientific">Solea senegalensis</name>
    <name type="common">Senegalese sole</name>
    <dbReference type="NCBI Taxonomy" id="28829"/>
    <lineage>
        <taxon>Eukaryota</taxon>
        <taxon>Metazoa</taxon>
        <taxon>Chordata</taxon>
        <taxon>Craniata</taxon>
        <taxon>Vertebrata</taxon>
        <taxon>Euteleostomi</taxon>
        <taxon>Actinopterygii</taxon>
        <taxon>Neopterygii</taxon>
        <taxon>Teleostei</taxon>
        <taxon>Neoteleostei</taxon>
        <taxon>Acanthomorphata</taxon>
        <taxon>Carangaria</taxon>
        <taxon>Pleuronectiformes</taxon>
        <taxon>Pleuronectoidei</taxon>
        <taxon>Soleidae</taxon>
        <taxon>Solea</taxon>
    </lineage>
</organism>
<keyword evidence="3" id="KW-1185">Reference proteome</keyword>
<dbReference type="EMBL" id="JAGKHQ010000003">
    <property type="protein sequence ID" value="KAG7519430.1"/>
    <property type="molecule type" value="Genomic_DNA"/>
</dbReference>
<proteinExistence type="predicted"/>
<sequence length="100" mass="11159">MKHTHLLFIRKVVGIFWQCCQAISRMFDCMDCRVETVSVYPADVQSAPALPATDSSVKDTKSRSVKCDSRLVVCAASRKTICHLSIAVLCAEHNTYSIQH</sequence>
<dbReference type="Proteomes" id="UP000693946">
    <property type="component" value="Linkage Group LG11"/>
</dbReference>
<evidence type="ECO:0008006" key="4">
    <source>
        <dbReference type="Google" id="ProtNLM"/>
    </source>
</evidence>
<protein>
    <recommendedName>
        <fullName evidence="4">Secreted protein</fullName>
    </recommendedName>
</protein>